<sequence length="125" mass="14446">ILSTNMSAEPEIQYFRNTKLLKYLGPKVSWDFIRFPQSFACHKCNLTMNLWMNLTVGTICCCRRFWDGLCDNNHAIEHYEHTKYPLAVKLGTITPNSAEVFSYAEDDMVTDPLLAQHLAYFGIDM</sequence>
<evidence type="ECO:0000313" key="4">
    <source>
        <dbReference type="WBParaSite" id="maker-E.canG7_contigs_6242-snap-gene-0.3-mRNA-1"/>
    </source>
</evidence>
<dbReference type="WBParaSite" id="maker-E.canG7_contigs_6242-snap-gene-0.3-mRNA-1">
    <property type="protein sequence ID" value="maker-E.canG7_contigs_6242-snap-gene-0.3-mRNA-1"/>
    <property type="gene ID" value="EcG7_08601"/>
</dbReference>
<dbReference type="AlphaFoldDB" id="A0A915EZP5"/>
<evidence type="ECO:0000313" key="3">
    <source>
        <dbReference type="Proteomes" id="UP000887562"/>
    </source>
</evidence>
<accession>A0A915EZP5</accession>
<dbReference type="SMART" id="SM00290">
    <property type="entry name" value="ZnF_UBP"/>
    <property type="match status" value="1"/>
</dbReference>
<keyword evidence="3" id="KW-1185">Reference proteome</keyword>
<keyword evidence="1" id="KW-0862">Zinc</keyword>
<organism evidence="3 4">
    <name type="scientific">Echinococcus canadensis</name>
    <dbReference type="NCBI Taxonomy" id="519352"/>
    <lineage>
        <taxon>Eukaryota</taxon>
        <taxon>Metazoa</taxon>
        <taxon>Spiralia</taxon>
        <taxon>Lophotrochozoa</taxon>
        <taxon>Platyhelminthes</taxon>
        <taxon>Cestoda</taxon>
        <taxon>Eucestoda</taxon>
        <taxon>Cyclophyllidea</taxon>
        <taxon>Taeniidae</taxon>
        <taxon>Echinococcus</taxon>
        <taxon>Echinococcus canadensis group</taxon>
    </lineage>
</organism>
<dbReference type="InterPro" id="IPR013083">
    <property type="entry name" value="Znf_RING/FYVE/PHD"/>
</dbReference>
<dbReference type="PROSITE" id="PS50271">
    <property type="entry name" value="ZF_UBP"/>
    <property type="match status" value="1"/>
</dbReference>
<name>A0A915EZP5_9CEST</name>
<dbReference type="Gene3D" id="3.30.40.10">
    <property type="entry name" value="Zinc/RING finger domain, C3HC4 (zinc finger)"/>
    <property type="match status" value="1"/>
</dbReference>
<dbReference type="InterPro" id="IPR001607">
    <property type="entry name" value="Znf_UBP"/>
</dbReference>
<dbReference type="Proteomes" id="UP000887562">
    <property type="component" value="Unplaced"/>
</dbReference>
<evidence type="ECO:0000259" key="2">
    <source>
        <dbReference type="PROSITE" id="PS50271"/>
    </source>
</evidence>
<proteinExistence type="predicted"/>
<protein>
    <submittedName>
        <fullName evidence="4">UBP-type domain-containing protein</fullName>
    </submittedName>
</protein>
<keyword evidence="1" id="KW-0479">Metal-binding</keyword>
<dbReference type="SUPFAM" id="SSF57850">
    <property type="entry name" value="RING/U-box"/>
    <property type="match status" value="1"/>
</dbReference>
<reference evidence="4" key="1">
    <citation type="submission" date="2022-11" db="UniProtKB">
        <authorList>
            <consortium name="WormBaseParasite"/>
        </authorList>
    </citation>
    <scope>IDENTIFICATION</scope>
</reference>
<dbReference type="Pfam" id="PF02148">
    <property type="entry name" value="zf-UBP"/>
    <property type="match status" value="1"/>
</dbReference>
<feature type="domain" description="UBP-type" evidence="2">
    <location>
        <begin position="16"/>
        <end position="125"/>
    </location>
</feature>
<dbReference type="GO" id="GO:0008270">
    <property type="term" value="F:zinc ion binding"/>
    <property type="evidence" value="ECO:0007669"/>
    <property type="project" value="UniProtKB-KW"/>
</dbReference>
<evidence type="ECO:0000256" key="1">
    <source>
        <dbReference type="PROSITE-ProRule" id="PRU00502"/>
    </source>
</evidence>
<keyword evidence="1" id="KW-0863">Zinc-finger</keyword>